<reference evidence="1 2" key="1">
    <citation type="journal article" date="2021" name="Commun. Biol.">
        <title>The genome of Shorea leprosula (Dipterocarpaceae) highlights the ecological relevance of drought in aseasonal tropical rainforests.</title>
        <authorList>
            <person name="Ng K.K.S."/>
            <person name="Kobayashi M.J."/>
            <person name="Fawcett J.A."/>
            <person name="Hatakeyama M."/>
            <person name="Paape T."/>
            <person name="Ng C.H."/>
            <person name="Ang C.C."/>
            <person name="Tnah L.H."/>
            <person name="Lee C.T."/>
            <person name="Nishiyama T."/>
            <person name="Sese J."/>
            <person name="O'Brien M.J."/>
            <person name="Copetti D."/>
            <person name="Mohd Noor M.I."/>
            <person name="Ong R.C."/>
            <person name="Putra M."/>
            <person name="Sireger I.Z."/>
            <person name="Indrioko S."/>
            <person name="Kosugi Y."/>
            <person name="Izuno A."/>
            <person name="Isagi Y."/>
            <person name="Lee S.L."/>
            <person name="Shimizu K.K."/>
        </authorList>
    </citation>
    <scope>NUCLEOTIDE SEQUENCE [LARGE SCALE GENOMIC DNA]</scope>
    <source>
        <strain evidence="1">214</strain>
    </source>
</reference>
<evidence type="ECO:0000313" key="2">
    <source>
        <dbReference type="Proteomes" id="UP001054252"/>
    </source>
</evidence>
<organism evidence="1 2">
    <name type="scientific">Rubroshorea leprosula</name>
    <dbReference type="NCBI Taxonomy" id="152421"/>
    <lineage>
        <taxon>Eukaryota</taxon>
        <taxon>Viridiplantae</taxon>
        <taxon>Streptophyta</taxon>
        <taxon>Embryophyta</taxon>
        <taxon>Tracheophyta</taxon>
        <taxon>Spermatophyta</taxon>
        <taxon>Magnoliopsida</taxon>
        <taxon>eudicotyledons</taxon>
        <taxon>Gunneridae</taxon>
        <taxon>Pentapetalae</taxon>
        <taxon>rosids</taxon>
        <taxon>malvids</taxon>
        <taxon>Malvales</taxon>
        <taxon>Dipterocarpaceae</taxon>
        <taxon>Rubroshorea</taxon>
    </lineage>
</organism>
<dbReference type="EMBL" id="BPVZ01000004">
    <property type="protein sequence ID" value="GKU90752.1"/>
    <property type="molecule type" value="Genomic_DNA"/>
</dbReference>
<sequence>MIDGVSERLETGLSSRPFGLTWLLPERFSTSEIGPEAGFVIFG</sequence>
<name>A0AAV5HYG7_9ROSI</name>
<dbReference type="AlphaFoldDB" id="A0AAV5HYG7"/>
<accession>A0AAV5HYG7</accession>
<evidence type="ECO:0000313" key="1">
    <source>
        <dbReference type="EMBL" id="GKU90752.1"/>
    </source>
</evidence>
<keyword evidence="2" id="KW-1185">Reference proteome</keyword>
<comment type="caution">
    <text evidence="1">The sequence shown here is derived from an EMBL/GenBank/DDBJ whole genome shotgun (WGS) entry which is preliminary data.</text>
</comment>
<protein>
    <submittedName>
        <fullName evidence="1">Uncharacterized protein</fullName>
    </submittedName>
</protein>
<gene>
    <name evidence="1" type="ORF">SLEP1_g4704</name>
</gene>
<dbReference type="Proteomes" id="UP001054252">
    <property type="component" value="Unassembled WGS sequence"/>
</dbReference>
<proteinExistence type="predicted"/>